<dbReference type="AlphaFoldDB" id="A0A6L9QQC9"/>
<reference evidence="3 4" key="1">
    <citation type="submission" date="2020-01" db="EMBL/GenBank/DDBJ databases">
        <title>Insect and environment-associated Actinomycetes.</title>
        <authorList>
            <person name="Currrie C."/>
            <person name="Chevrette M."/>
            <person name="Carlson C."/>
            <person name="Stubbendieck R."/>
            <person name="Wendt-Pienkowski E."/>
        </authorList>
    </citation>
    <scope>NUCLEOTIDE SEQUENCE [LARGE SCALE GENOMIC DNA]</scope>
    <source>
        <strain evidence="3 4">SID10258</strain>
    </source>
</reference>
<keyword evidence="3" id="KW-0067">ATP-binding</keyword>
<evidence type="ECO:0000256" key="1">
    <source>
        <dbReference type="ARBA" id="ARBA00022527"/>
    </source>
</evidence>
<protein>
    <submittedName>
        <fullName evidence="3">ATP-binding protein</fullName>
    </submittedName>
</protein>
<keyword evidence="1" id="KW-0723">Serine/threonine-protein kinase</keyword>
<dbReference type="InterPro" id="IPR003594">
    <property type="entry name" value="HATPase_dom"/>
</dbReference>
<dbReference type="PANTHER" id="PTHR35526">
    <property type="entry name" value="ANTI-SIGMA-F FACTOR RSBW-RELATED"/>
    <property type="match status" value="1"/>
</dbReference>
<dbReference type="GO" id="GO:0005524">
    <property type="term" value="F:ATP binding"/>
    <property type="evidence" value="ECO:0007669"/>
    <property type="project" value="UniProtKB-KW"/>
</dbReference>
<dbReference type="EMBL" id="JAAGLI010000735">
    <property type="protein sequence ID" value="NEA26184.1"/>
    <property type="molecule type" value="Genomic_DNA"/>
</dbReference>
<evidence type="ECO:0000259" key="2">
    <source>
        <dbReference type="Pfam" id="PF13581"/>
    </source>
</evidence>
<dbReference type="Pfam" id="PF13581">
    <property type="entry name" value="HATPase_c_2"/>
    <property type="match status" value="1"/>
</dbReference>
<evidence type="ECO:0000313" key="3">
    <source>
        <dbReference type="EMBL" id="NEA26184.1"/>
    </source>
</evidence>
<evidence type="ECO:0000313" key="4">
    <source>
        <dbReference type="Proteomes" id="UP000475532"/>
    </source>
</evidence>
<keyword evidence="3" id="KW-0547">Nucleotide-binding</keyword>
<keyword evidence="1" id="KW-0418">Kinase</keyword>
<proteinExistence type="predicted"/>
<comment type="caution">
    <text evidence="3">The sequence shown here is derived from an EMBL/GenBank/DDBJ whole genome shotgun (WGS) entry which is preliminary data.</text>
</comment>
<dbReference type="RefSeq" id="WP_163060306.1">
    <property type="nucleotide sequence ID" value="NZ_JAAGLI010000735.1"/>
</dbReference>
<accession>A0A6L9QQC9</accession>
<keyword evidence="1" id="KW-0808">Transferase</keyword>
<dbReference type="InterPro" id="IPR036890">
    <property type="entry name" value="HATPase_C_sf"/>
</dbReference>
<dbReference type="CDD" id="cd16936">
    <property type="entry name" value="HATPase_RsbW-like"/>
    <property type="match status" value="1"/>
</dbReference>
<dbReference type="Proteomes" id="UP000475532">
    <property type="component" value="Unassembled WGS sequence"/>
</dbReference>
<organism evidence="3 4">
    <name type="scientific">Actinomadura bangladeshensis</name>
    <dbReference type="NCBI Taxonomy" id="453573"/>
    <lineage>
        <taxon>Bacteria</taxon>
        <taxon>Bacillati</taxon>
        <taxon>Actinomycetota</taxon>
        <taxon>Actinomycetes</taxon>
        <taxon>Streptosporangiales</taxon>
        <taxon>Thermomonosporaceae</taxon>
        <taxon>Actinomadura</taxon>
    </lineage>
</organism>
<feature type="domain" description="Histidine kinase/HSP90-like ATPase" evidence="2">
    <location>
        <begin position="34"/>
        <end position="142"/>
    </location>
</feature>
<dbReference type="GO" id="GO:0004674">
    <property type="term" value="F:protein serine/threonine kinase activity"/>
    <property type="evidence" value="ECO:0007669"/>
    <property type="project" value="UniProtKB-KW"/>
</dbReference>
<dbReference type="SUPFAM" id="SSF55874">
    <property type="entry name" value="ATPase domain of HSP90 chaperone/DNA topoisomerase II/histidine kinase"/>
    <property type="match status" value="1"/>
</dbReference>
<dbReference type="InterPro" id="IPR050267">
    <property type="entry name" value="Anti-sigma-factor_SerPK"/>
</dbReference>
<name>A0A6L9QQC9_9ACTN</name>
<sequence length="159" mass="17265">MADRRRTLLRRGGITRASQAARTYVWGLDERAPGAARRAVQDVLSGWGVTEGDIDTAVLLTSEVVTNAVRHVRDELRVGGVVKVRVRIMDGRLRVDVTDPEPGVPQVVAASETDEGHRGMAVVAACADRWGWLPGKDGGKTVWWAQVLEGSACKRVLGR</sequence>
<dbReference type="Gene3D" id="3.30.565.10">
    <property type="entry name" value="Histidine kinase-like ATPase, C-terminal domain"/>
    <property type="match status" value="1"/>
</dbReference>
<dbReference type="PANTHER" id="PTHR35526:SF3">
    <property type="entry name" value="ANTI-SIGMA-F FACTOR RSBW"/>
    <property type="match status" value="1"/>
</dbReference>
<gene>
    <name evidence="3" type="ORF">G3I70_27350</name>
</gene>